<comment type="caution">
    <text evidence="2">The sequence shown here is derived from an EMBL/GenBank/DDBJ whole genome shotgun (WGS) entry which is preliminary data.</text>
</comment>
<proteinExistence type="predicted"/>
<accession>A0ABV7GBK4</accession>
<dbReference type="Proteomes" id="UP001595621">
    <property type="component" value="Unassembled WGS sequence"/>
</dbReference>
<feature type="chain" id="PRO_5045455555" evidence="1">
    <location>
        <begin position="23"/>
        <end position="270"/>
    </location>
</feature>
<dbReference type="RefSeq" id="WP_248936971.1">
    <property type="nucleotide sequence ID" value="NZ_JAKILF010000006.1"/>
</dbReference>
<keyword evidence="1" id="KW-0732">Signal</keyword>
<gene>
    <name evidence="2" type="ORF">ACFOE0_12075</name>
</gene>
<sequence length="270" mass="29671">MKQSYPFIVGFALLTATSPLHAQDFQHQASLGYSYVDYNDGSDDSGNINYSYFFDKVRTDSPYALNAFLAQSSRVDASFATSGSEYNFAAIGGTWVSDTKLFVRGNYGGDIDHFSDNGTLALAIGYYLNANTEIALTYTHAEFNQNYDSETDAWGIEARSWFELPTTLGIDAGIKYQNADSKSRFGSVEYSTETNSASAFADWYLTKSLSLGLNATYIDPEHAGSDTFYAASLDYWLPLGNTFSLQTGAYTELNSDVDAWGINVAVTARF</sequence>
<feature type="signal peptide" evidence="1">
    <location>
        <begin position="1"/>
        <end position="22"/>
    </location>
</feature>
<evidence type="ECO:0000256" key="1">
    <source>
        <dbReference type="SAM" id="SignalP"/>
    </source>
</evidence>
<organism evidence="2 3">
    <name type="scientific">Shewanella submarina</name>
    <dbReference type="NCBI Taxonomy" id="2016376"/>
    <lineage>
        <taxon>Bacteria</taxon>
        <taxon>Pseudomonadati</taxon>
        <taxon>Pseudomonadota</taxon>
        <taxon>Gammaproteobacteria</taxon>
        <taxon>Alteromonadales</taxon>
        <taxon>Shewanellaceae</taxon>
        <taxon>Shewanella</taxon>
    </lineage>
</organism>
<keyword evidence="3" id="KW-1185">Reference proteome</keyword>
<name>A0ABV7GBK4_9GAMM</name>
<dbReference type="EMBL" id="JBHRTD010000015">
    <property type="protein sequence ID" value="MFC3138914.1"/>
    <property type="molecule type" value="Genomic_DNA"/>
</dbReference>
<reference evidence="3" key="1">
    <citation type="journal article" date="2019" name="Int. J. Syst. Evol. Microbiol.">
        <title>The Global Catalogue of Microorganisms (GCM) 10K type strain sequencing project: providing services to taxonomists for standard genome sequencing and annotation.</title>
        <authorList>
            <consortium name="The Broad Institute Genomics Platform"/>
            <consortium name="The Broad Institute Genome Sequencing Center for Infectious Disease"/>
            <person name="Wu L."/>
            <person name="Ma J."/>
        </authorList>
    </citation>
    <scope>NUCLEOTIDE SEQUENCE [LARGE SCALE GENOMIC DNA]</scope>
    <source>
        <strain evidence="3">KCTC 52277</strain>
    </source>
</reference>
<protein>
    <submittedName>
        <fullName evidence="2">Porin</fullName>
    </submittedName>
</protein>
<evidence type="ECO:0000313" key="2">
    <source>
        <dbReference type="EMBL" id="MFC3138914.1"/>
    </source>
</evidence>
<evidence type="ECO:0000313" key="3">
    <source>
        <dbReference type="Proteomes" id="UP001595621"/>
    </source>
</evidence>